<reference evidence="3" key="1">
    <citation type="submission" date="2021-02" db="EMBL/GenBank/DDBJ databases">
        <authorList>
            <person name="Nowell W R."/>
        </authorList>
    </citation>
    <scope>NUCLEOTIDE SEQUENCE</scope>
</reference>
<dbReference type="EMBL" id="CAJNOJ010000039">
    <property type="protein sequence ID" value="CAF0925938.1"/>
    <property type="molecule type" value="Genomic_DNA"/>
</dbReference>
<proteinExistence type="predicted"/>
<evidence type="ECO:0000313" key="4">
    <source>
        <dbReference type="Proteomes" id="UP000663828"/>
    </source>
</evidence>
<dbReference type="Proteomes" id="UP000663852">
    <property type="component" value="Unassembled WGS sequence"/>
</dbReference>
<comment type="caution">
    <text evidence="3">The sequence shown here is derived from an EMBL/GenBank/DDBJ whole genome shotgun (WGS) entry which is preliminary data.</text>
</comment>
<feature type="compositionally biased region" description="Basic and acidic residues" evidence="1">
    <location>
        <begin position="218"/>
        <end position="237"/>
    </location>
</feature>
<keyword evidence="4" id="KW-1185">Reference proteome</keyword>
<dbReference type="Proteomes" id="UP000663828">
    <property type="component" value="Unassembled WGS sequence"/>
</dbReference>
<dbReference type="PANTHER" id="PTHR35087">
    <property type="entry name" value="SIMILAR TO HYPOTHETICAL PROTEIN FLJ40298"/>
    <property type="match status" value="1"/>
</dbReference>
<name>A0A814GWG6_ADIRI</name>
<dbReference type="OrthoDB" id="9971371at2759"/>
<organism evidence="3 4">
    <name type="scientific">Adineta ricciae</name>
    <name type="common">Rotifer</name>
    <dbReference type="NCBI Taxonomy" id="249248"/>
    <lineage>
        <taxon>Eukaryota</taxon>
        <taxon>Metazoa</taxon>
        <taxon>Spiralia</taxon>
        <taxon>Gnathifera</taxon>
        <taxon>Rotifera</taxon>
        <taxon>Eurotatoria</taxon>
        <taxon>Bdelloidea</taxon>
        <taxon>Adinetida</taxon>
        <taxon>Adinetidae</taxon>
        <taxon>Adineta</taxon>
    </lineage>
</organism>
<feature type="region of interest" description="Disordered" evidence="1">
    <location>
        <begin position="218"/>
        <end position="239"/>
    </location>
</feature>
<evidence type="ECO:0000313" key="3">
    <source>
        <dbReference type="EMBL" id="CAF1002214.1"/>
    </source>
</evidence>
<dbReference type="Pfam" id="PF15667">
    <property type="entry name" value="CMIP6"/>
    <property type="match status" value="1"/>
</dbReference>
<protein>
    <submittedName>
        <fullName evidence="3">Uncharacterized protein</fullName>
    </submittedName>
</protein>
<dbReference type="PANTHER" id="PTHR35087:SF1">
    <property type="entry name" value="RIKEN CDNA 4930505A04 GENE"/>
    <property type="match status" value="1"/>
</dbReference>
<dbReference type="InterPro" id="IPR031365">
    <property type="entry name" value="CMIP6"/>
</dbReference>
<dbReference type="EMBL" id="CAJNOR010000767">
    <property type="protein sequence ID" value="CAF1002214.1"/>
    <property type="molecule type" value="Genomic_DNA"/>
</dbReference>
<dbReference type="AlphaFoldDB" id="A0A814GWG6"/>
<evidence type="ECO:0000256" key="1">
    <source>
        <dbReference type="SAM" id="MobiDB-lite"/>
    </source>
</evidence>
<evidence type="ECO:0000313" key="2">
    <source>
        <dbReference type="EMBL" id="CAF0925938.1"/>
    </source>
</evidence>
<accession>A0A814GWG6</accession>
<gene>
    <name evidence="2" type="ORF">EDS130_LOCUS11028</name>
    <name evidence="3" type="ORF">XAT740_LOCUS13266</name>
</gene>
<sequence length="305" mass="35424">MSTITYPDITHKKEVPEKFNPNSYRIIHEDIPEHESIPAWYGHTHPLPLYTEPHPDQLPAQASEARNNPHAARKVDMVFTNASTFNAPFGIIKTDNVKREEPRWWDWSPPKGDVYGPGVRTQDDWKRIQESSYRNAYATAGVVGSYAKKNSRYSSNPPHMRTVGIVPVTDYKPDNLQFVNQKLTEAVSFEQQYDSRSATNYPLRGKRHGAFIIREQKSEEKPMERWDTTTSGKKERPSSMWDLLHPKEDVLGQRPHNPYKYRRPLPQIKRTPDYGQVWQIAPYANDFQFDPHLSQPSAVKEIHFD</sequence>